<keyword evidence="3" id="KW-1185">Reference proteome</keyword>
<protein>
    <submittedName>
        <fullName evidence="2">Uncharacterized protein</fullName>
    </submittedName>
</protein>
<gene>
    <name evidence="2" type="ORF">IAR55_003389</name>
</gene>
<comment type="caution">
    <text evidence="2">The sequence shown here is derived from an EMBL/GenBank/DDBJ whole genome shotgun (WGS) entry which is preliminary data.</text>
</comment>
<feature type="region of interest" description="Disordered" evidence="1">
    <location>
        <begin position="410"/>
        <end position="436"/>
    </location>
</feature>
<name>A0AAW0YZB3_9TREE</name>
<feature type="region of interest" description="Disordered" evidence="1">
    <location>
        <begin position="203"/>
        <end position="231"/>
    </location>
</feature>
<feature type="compositionally biased region" description="Basic and acidic residues" evidence="1">
    <location>
        <begin position="419"/>
        <end position="436"/>
    </location>
</feature>
<dbReference type="AlphaFoldDB" id="A0AAW0YZB3"/>
<feature type="compositionally biased region" description="Basic and acidic residues" evidence="1">
    <location>
        <begin position="52"/>
        <end position="70"/>
    </location>
</feature>
<feature type="region of interest" description="Disordered" evidence="1">
    <location>
        <begin position="23"/>
        <end position="113"/>
    </location>
</feature>
<evidence type="ECO:0000313" key="2">
    <source>
        <dbReference type="EMBL" id="KAK8854650.1"/>
    </source>
</evidence>
<feature type="compositionally biased region" description="Basic and acidic residues" evidence="1">
    <location>
        <begin position="142"/>
        <end position="152"/>
    </location>
</feature>
<feature type="compositionally biased region" description="Basic and acidic residues" evidence="1">
    <location>
        <begin position="92"/>
        <end position="107"/>
    </location>
</feature>
<reference evidence="2 3" key="1">
    <citation type="journal article" date="2024" name="bioRxiv">
        <title>Comparative genomics of Cryptococcus and Kwoniella reveals pathogenesis evolution and contrasting karyotype dynamics via intercentromeric recombination or chromosome fusion.</title>
        <authorList>
            <person name="Coelho M.A."/>
            <person name="David-Palma M."/>
            <person name="Shea T."/>
            <person name="Bowers K."/>
            <person name="McGinley-Smith S."/>
            <person name="Mohammad A.W."/>
            <person name="Gnirke A."/>
            <person name="Yurkov A.M."/>
            <person name="Nowrousian M."/>
            <person name="Sun S."/>
            <person name="Cuomo C.A."/>
            <person name="Heitman J."/>
        </authorList>
    </citation>
    <scope>NUCLEOTIDE SEQUENCE [LARGE SCALE GENOMIC DNA]</scope>
    <source>
        <strain evidence="2 3">CBS 13917</strain>
    </source>
</reference>
<feature type="compositionally biased region" description="Gly residues" evidence="1">
    <location>
        <begin position="129"/>
        <end position="141"/>
    </location>
</feature>
<sequence>MTQYRVYLPPPILPSLLLLPCSASAPTPSSSKTDPTSNHPPDHLLRFHKLNRSGDGRKSPETDGAKDGRMGEVGIGAVESWERSTILGKRAAGSDRDVNDCEGERGNTGDGGGDAVAMTAIGAGVGGAGGGAGAGGNGAGERAGESLTRQEVHAPATAVHGHDDQGAGNRSTKEDTSRRRSRRITRQSASLLDDALPRYDLSPMYSESSLNTTTTTSHPSQFPPTQNENDISVSHLPTWHIPLTRLTNLHCLVSTPTPARTPRRYGPGREKGLHTLIVCVVMVDQPILRKRKEEKQHGQEGTLWIGRWTVVAPPPAILIPGGITTNLGGVGDVSCGVKLWDECARDWGDDKVRRGDVVLVENIEYKHATNIESSHLILTPHNAPKITILFRTVPRYATFSKTDYLYRQQSHPAGGVRKGAPEDGEKGRSMLPEDRAVRPDLRLGRSDAGIRKVGEIVRWFAEWVGGEGAV</sequence>
<proteinExistence type="predicted"/>
<dbReference type="GeneID" id="92180647"/>
<evidence type="ECO:0000313" key="3">
    <source>
        <dbReference type="Proteomes" id="UP001388673"/>
    </source>
</evidence>
<feature type="compositionally biased region" description="Low complexity" evidence="1">
    <location>
        <begin position="206"/>
        <end position="225"/>
    </location>
</feature>
<feature type="region of interest" description="Disordered" evidence="1">
    <location>
        <begin position="129"/>
        <end position="191"/>
    </location>
</feature>
<dbReference type="KEGG" id="kne:92180647"/>
<feature type="compositionally biased region" description="Basic and acidic residues" evidence="1">
    <location>
        <begin position="160"/>
        <end position="178"/>
    </location>
</feature>
<dbReference type="Proteomes" id="UP001388673">
    <property type="component" value="Unassembled WGS sequence"/>
</dbReference>
<evidence type="ECO:0000256" key="1">
    <source>
        <dbReference type="SAM" id="MobiDB-lite"/>
    </source>
</evidence>
<organism evidence="2 3">
    <name type="scientific">Kwoniella newhampshirensis</name>
    <dbReference type="NCBI Taxonomy" id="1651941"/>
    <lineage>
        <taxon>Eukaryota</taxon>
        <taxon>Fungi</taxon>
        <taxon>Dikarya</taxon>
        <taxon>Basidiomycota</taxon>
        <taxon>Agaricomycotina</taxon>
        <taxon>Tremellomycetes</taxon>
        <taxon>Tremellales</taxon>
        <taxon>Cryptococcaceae</taxon>
        <taxon>Kwoniella</taxon>
    </lineage>
</organism>
<dbReference type="EMBL" id="JBCAWK010000006">
    <property type="protein sequence ID" value="KAK8854650.1"/>
    <property type="molecule type" value="Genomic_DNA"/>
</dbReference>
<accession>A0AAW0YZB3</accession>
<dbReference type="RefSeq" id="XP_066802888.1">
    <property type="nucleotide sequence ID" value="XM_066946496.1"/>
</dbReference>